<accession>A0A6I0TB80</accession>
<dbReference type="EMBL" id="WCRY01000042">
    <property type="protein sequence ID" value="KAB4471643.1"/>
    <property type="molecule type" value="Genomic_DNA"/>
</dbReference>
<organism evidence="1 2">
    <name type="scientific">Bacteroides thetaiotaomicron</name>
    <dbReference type="NCBI Taxonomy" id="818"/>
    <lineage>
        <taxon>Bacteria</taxon>
        <taxon>Pseudomonadati</taxon>
        <taxon>Bacteroidota</taxon>
        <taxon>Bacteroidia</taxon>
        <taxon>Bacteroidales</taxon>
        <taxon>Bacteroidaceae</taxon>
        <taxon>Bacteroides</taxon>
    </lineage>
</organism>
<dbReference type="AlphaFoldDB" id="A0A6I0TB80"/>
<dbReference type="GeneID" id="96090687"/>
<evidence type="ECO:0000313" key="1">
    <source>
        <dbReference type="EMBL" id="KAB4471643.1"/>
    </source>
</evidence>
<sequence>MTIFYYSFIILALLACLTVSFRIKKQQYLILYLFVIVLLSLLAGLRYDNADYENYLEIFKNPWEVSPDKGFSAFVLIVRWFTTSPIYMFLPVAIIAVSLNISSYRKYSPYLFVSVLFYFVHSFLLKEYVQIRAGLSCAICLYAIRYIEYKSLWKYIACMVIAMSIHMSSIIFFPMFWVYYFMKNKSNSCLMYFLLLSFIIGTLYPFGQVIKAYVPFLDETSRIATYANWDQFNNEIGILTNFTTLKQIILCVLCYIYWTRLKEVISCFSVLYLAYVLSTCWLMLFNDFVIIGARMATFLSVGEPIFFAGFLCLFNKQSRILVTLFFIIISCIIMDVNLHTKNLGEFKLYPLTSLF</sequence>
<proteinExistence type="predicted"/>
<protein>
    <submittedName>
        <fullName evidence="1">EpsG family protein</fullName>
    </submittedName>
</protein>
<dbReference type="Pfam" id="PF14897">
    <property type="entry name" value="EpsG"/>
    <property type="match status" value="1"/>
</dbReference>
<reference evidence="1 2" key="1">
    <citation type="journal article" date="2019" name="Nat. Med.">
        <title>A library of human gut bacterial isolates paired with longitudinal multiomics data enables mechanistic microbiome research.</title>
        <authorList>
            <person name="Poyet M."/>
            <person name="Groussin M."/>
            <person name="Gibbons S.M."/>
            <person name="Avila-Pacheco J."/>
            <person name="Jiang X."/>
            <person name="Kearney S.M."/>
            <person name="Perrotta A.R."/>
            <person name="Berdy B."/>
            <person name="Zhao S."/>
            <person name="Lieberman T.D."/>
            <person name="Swanson P.K."/>
            <person name="Smith M."/>
            <person name="Roesemann S."/>
            <person name="Alexander J.E."/>
            <person name="Rich S.A."/>
            <person name="Livny J."/>
            <person name="Vlamakis H."/>
            <person name="Clish C."/>
            <person name="Bullock K."/>
            <person name="Deik A."/>
            <person name="Scott J."/>
            <person name="Pierce K.A."/>
            <person name="Xavier R.J."/>
            <person name="Alm E.J."/>
        </authorList>
    </citation>
    <scope>NUCLEOTIDE SEQUENCE [LARGE SCALE GENOMIC DNA]</scope>
    <source>
        <strain evidence="1 2">BIOML-A162</strain>
    </source>
</reference>
<comment type="caution">
    <text evidence="1">The sequence shown here is derived from an EMBL/GenBank/DDBJ whole genome shotgun (WGS) entry which is preliminary data.</text>
</comment>
<dbReference type="OMA" id="YYLYYNT"/>
<evidence type="ECO:0000313" key="2">
    <source>
        <dbReference type="Proteomes" id="UP000436858"/>
    </source>
</evidence>
<dbReference type="InterPro" id="IPR049458">
    <property type="entry name" value="EpsG-like"/>
</dbReference>
<name>A0A6I0TB80_BACT4</name>
<dbReference type="RefSeq" id="WP_011107722.1">
    <property type="nucleotide sequence ID" value="NZ_CAXSNJ010000031.1"/>
</dbReference>
<gene>
    <name evidence="1" type="ORF">GAN91_25230</name>
</gene>
<dbReference type="DNASU" id="1073161"/>
<dbReference type="Proteomes" id="UP000436858">
    <property type="component" value="Unassembled WGS sequence"/>
</dbReference>